<dbReference type="InterPro" id="IPR050362">
    <property type="entry name" value="Cation-dep_OMT"/>
</dbReference>
<evidence type="ECO:0000256" key="3">
    <source>
        <dbReference type="ARBA" id="ARBA00022691"/>
    </source>
</evidence>
<gene>
    <name evidence="4" type="ORF">B1s21122_01255</name>
</gene>
<dbReference type="Pfam" id="PF01596">
    <property type="entry name" value="Methyltransf_3"/>
    <property type="match status" value="1"/>
</dbReference>
<dbReference type="AlphaFoldDB" id="A0A249JZH7"/>
<keyword evidence="2 4" id="KW-0808">Transferase</keyword>
<accession>A0A249JZH7</accession>
<dbReference type="CDD" id="cd02440">
    <property type="entry name" value="AdoMet_MTases"/>
    <property type="match status" value="1"/>
</dbReference>
<keyword evidence="1 4" id="KW-0489">Methyltransferase</keyword>
<evidence type="ECO:0000313" key="5">
    <source>
        <dbReference type="Proteomes" id="UP000217153"/>
    </source>
</evidence>
<evidence type="ECO:0000256" key="1">
    <source>
        <dbReference type="ARBA" id="ARBA00022603"/>
    </source>
</evidence>
<dbReference type="Proteomes" id="UP000217153">
    <property type="component" value="Chromosome"/>
</dbReference>
<dbReference type="EMBL" id="CP016768">
    <property type="protein sequence ID" value="ASY09920.2"/>
    <property type="molecule type" value="Genomic_DNA"/>
</dbReference>
<dbReference type="KEGG" id="abam:B1s21122_01255"/>
<name>A0A249JZH7_9ACTN</name>
<dbReference type="GO" id="GO:0008171">
    <property type="term" value="F:O-methyltransferase activity"/>
    <property type="evidence" value="ECO:0007669"/>
    <property type="project" value="InterPro"/>
</dbReference>
<dbReference type="PANTHER" id="PTHR10509:SF85">
    <property type="entry name" value="O-METHYLTRANSFERASE RV1220C-RELATED"/>
    <property type="match status" value="1"/>
</dbReference>
<organism evidence="4 5">
    <name type="scientific">Candidatus Nanopelagicus limnae</name>
    <dbReference type="NCBI Taxonomy" id="1884634"/>
    <lineage>
        <taxon>Bacteria</taxon>
        <taxon>Bacillati</taxon>
        <taxon>Actinomycetota</taxon>
        <taxon>Actinomycetes</taxon>
        <taxon>Candidatus Nanopelagicales</taxon>
        <taxon>Candidatus Nanopelagicaceae</taxon>
        <taxon>Candidatus Nanopelagicus</taxon>
    </lineage>
</organism>
<dbReference type="GO" id="GO:0008757">
    <property type="term" value="F:S-adenosylmethionine-dependent methyltransferase activity"/>
    <property type="evidence" value="ECO:0007669"/>
    <property type="project" value="TreeGrafter"/>
</dbReference>
<dbReference type="InterPro" id="IPR002935">
    <property type="entry name" value="SAM_O-MeTrfase"/>
</dbReference>
<dbReference type="OrthoDB" id="4774874at2"/>
<keyword evidence="5" id="KW-1185">Reference proteome</keyword>
<reference evidence="5" key="1">
    <citation type="submission" date="2016-10" db="EMBL/GenBank/DDBJ databases">
        <title>High microdiversification within the ubiquitous acI lineage of Actinobacteria.</title>
        <authorList>
            <person name="Neuenschwander S.M."/>
            <person name="Salcher M."/>
            <person name="Ghai R."/>
            <person name="Pernthaler J."/>
        </authorList>
    </citation>
    <scope>NUCLEOTIDE SEQUENCE [LARGE SCALE GENOMIC DNA]</scope>
</reference>
<evidence type="ECO:0000256" key="2">
    <source>
        <dbReference type="ARBA" id="ARBA00022679"/>
    </source>
</evidence>
<protein>
    <submittedName>
        <fullName evidence="4">Methyltransferase</fullName>
    </submittedName>
</protein>
<dbReference type="Gene3D" id="3.40.50.150">
    <property type="entry name" value="Vaccinia Virus protein VP39"/>
    <property type="match status" value="1"/>
</dbReference>
<dbReference type="InterPro" id="IPR029063">
    <property type="entry name" value="SAM-dependent_MTases_sf"/>
</dbReference>
<dbReference type="RefSeq" id="WP_095680305.1">
    <property type="nucleotide sequence ID" value="NZ_CP016768.2"/>
</dbReference>
<dbReference type="PROSITE" id="PS51682">
    <property type="entry name" value="SAM_OMT_I"/>
    <property type="match status" value="1"/>
</dbReference>
<dbReference type="GO" id="GO:0032259">
    <property type="term" value="P:methylation"/>
    <property type="evidence" value="ECO:0007669"/>
    <property type="project" value="UniProtKB-KW"/>
</dbReference>
<evidence type="ECO:0000313" key="4">
    <source>
        <dbReference type="EMBL" id="ASY09920.2"/>
    </source>
</evidence>
<keyword evidence="3" id="KW-0949">S-adenosyl-L-methionine</keyword>
<proteinExistence type="predicted"/>
<sequence>MAGYILNQPISPRGDMSSYSESFAHEDYFMQQARNNGKEIGAADPSAAVGNFLKFAVNLVSAKSVVEIGTGSGVGGLWLLSGMPADSVLTTIDSEREHSKIARTVFEEADIAPTKYRIITGKLIEVIGKLADNAYDLIIIRPALDLFDMVQESYRLLKPGGLLILDQALSGGKVADPTQRDPESIARRDAIKVVKEDERWAASLLPIGEGLLLANKLT</sequence>
<dbReference type="SUPFAM" id="SSF53335">
    <property type="entry name" value="S-adenosyl-L-methionine-dependent methyltransferases"/>
    <property type="match status" value="1"/>
</dbReference>
<dbReference type="PANTHER" id="PTHR10509">
    <property type="entry name" value="O-METHYLTRANSFERASE-RELATED"/>
    <property type="match status" value="1"/>
</dbReference>